<keyword evidence="3" id="KW-0378">Hydrolase</keyword>
<sequence>MNIKIDIYLAVTIIAVVILVLGILIYFFQHKFFFQPEKLPPDFKFAYDNLMADEKTVEPEPGAKINYLHFHVDSPKGVVLYLKGNTKSIKGWGKFAIDFTRLGYEVIMMDYRGFGKSTGKRTVQAMKRDSQFIYDITKNEFSEDKIVVYGRSLGSGFAARLASKNNPRLLILTSPLYSLLRTIHHYLPFMPAKPFLRYNIPTFQYLKNVRCPIKIIHGSDDRVVPLRTAVALSEINPELTRLYVILGAGHINIHQFEEYHRVMEEIFEEKKIVIDSTKTSLDYSHRK</sequence>
<keyword evidence="1" id="KW-0812">Transmembrane</keyword>
<keyword evidence="1" id="KW-0472">Membrane</keyword>
<proteinExistence type="predicted"/>
<dbReference type="Gene3D" id="3.40.50.1820">
    <property type="entry name" value="alpha/beta hydrolase"/>
    <property type="match status" value="1"/>
</dbReference>
<evidence type="ECO:0000256" key="1">
    <source>
        <dbReference type="SAM" id="Phobius"/>
    </source>
</evidence>
<dbReference type="PANTHER" id="PTHR12277">
    <property type="entry name" value="ALPHA/BETA HYDROLASE DOMAIN-CONTAINING PROTEIN"/>
    <property type="match status" value="1"/>
</dbReference>
<dbReference type="EMBL" id="CP124855">
    <property type="protein sequence ID" value="WHF52650.1"/>
    <property type="molecule type" value="Genomic_DNA"/>
</dbReference>
<dbReference type="GO" id="GO:0016787">
    <property type="term" value="F:hydrolase activity"/>
    <property type="evidence" value="ECO:0007669"/>
    <property type="project" value="UniProtKB-KW"/>
</dbReference>
<dbReference type="Proteomes" id="UP001241656">
    <property type="component" value="Chromosome"/>
</dbReference>
<keyword evidence="4" id="KW-1185">Reference proteome</keyword>
<evidence type="ECO:0000313" key="3">
    <source>
        <dbReference type="EMBL" id="WHF52650.1"/>
    </source>
</evidence>
<protein>
    <submittedName>
        <fullName evidence="3">Alpha/beta fold hydrolase</fullName>
    </submittedName>
</protein>
<feature type="transmembrane region" description="Helical" evidence="1">
    <location>
        <begin position="7"/>
        <end position="28"/>
    </location>
</feature>
<name>A0ABY8RF94_9FLAO</name>
<dbReference type="Pfam" id="PF12146">
    <property type="entry name" value="Hydrolase_4"/>
    <property type="match status" value="1"/>
</dbReference>
<dbReference type="RefSeq" id="WP_282905921.1">
    <property type="nucleotide sequence ID" value="NZ_CP124855.1"/>
</dbReference>
<dbReference type="SUPFAM" id="SSF53474">
    <property type="entry name" value="alpha/beta-Hydrolases"/>
    <property type="match status" value="1"/>
</dbReference>
<dbReference type="InterPro" id="IPR029058">
    <property type="entry name" value="AB_hydrolase_fold"/>
</dbReference>
<dbReference type="InterPro" id="IPR022742">
    <property type="entry name" value="Hydrolase_4"/>
</dbReference>
<evidence type="ECO:0000313" key="4">
    <source>
        <dbReference type="Proteomes" id="UP001241656"/>
    </source>
</evidence>
<evidence type="ECO:0000259" key="2">
    <source>
        <dbReference type="Pfam" id="PF12146"/>
    </source>
</evidence>
<accession>A0ABY8RF94</accession>
<keyword evidence="1" id="KW-1133">Transmembrane helix</keyword>
<feature type="domain" description="Serine aminopeptidase S33" evidence="2">
    <location>
        <begin position="74"/>
        <end position="180"/>
    </location>
</feature>
<gene>
    <name evidence="3" type="ORF">QGN23_05065</name>
</gene>
<reference evidence="3 4" key="1">
    <citation type="submission" date="2023-05" db="EMBL/GenBank/DDBJ databases">
        <title>Genomic insight into Chryseobacterium sp. wdc7 isolated forest soil (Gotjawal).</title>
        <authorList>
            <person name="Park S.-J."/>
        </authorList>
    </citation>
    <scope>NUCLEOTIDE SEQUENCE [LARGE SCALE GENOMIC DNA]</scope>
    <source>
        <strain evidence="4">wdc7</strain>
    </source>
</reference>
<organism evidence="3 4">
    <name type="scientific">Chryseobacterium gotjawalense</name>
    <dbReference type="NCBI Taxonomy" id="3042315"/>
    <lineage>
        <taxon>Bacteria</taxon>
        <taxon>Pseudomonadati</taxon>
        <taxon>Bacteroidota</taxon>
        <taxon>Flavobacteriia</taxon>
        <taxon>Flavobacteriales</taxon>
        <taxon>Weeksellaceae</taxon>
        <taxon>Chryseobacterium group</taxon>
        <taxon>Chryseobacterium</taxon>
    </lineage>
</organism>
<dbReference type="PANTHER" id="PTHR12277:SF81">
    <property type="entry name" value="PROTEIN ABHD13"/>
    <property type="match status" value="1"/>
</dbReference>